<evidence type="ECO:0000313" key="2">
    <source>
        <dbReference type="EMBL" id="POM63859.1"/>
    </source>
</evidence>
<protein>
    <recommendedName>
        <fullName evidence="4">BRCT domain-containing protein</fullName>
    </recommendedName>
</protein>
<dbReference type="Proteomes" id="UP000237271">
    <property type="component" value="Unassembled WGS sequence"/>
</dbReference>
<reference evidence="2 3" key="1">
    <citation type="journal article" date="2017" name="Genome Biol. Evol.">
        <title>Phytophthora megakarya and P. palmivora, closely related causal agents of cacao black pod rot, underwent increases in genome sizes and gene numbers by different mechanisms.</title>
        <authorList>
            <person name="Ali S.S."/>
            <person name="Shao J."/>
            <person name="Lary D.J."/>
            <person name="Kronmiller B."/>
            <person name="Shen D."/>
            <person name="Strem M.D."/>
            <person name="Amoako-Attah I."/>
            <person name="Akrofi A.Y."/>
            <person name="Begoude B.A."/>
            <person name="Ten Hoopen G.M."/>
            <person name="Coulibaly K."/>
            <person name="Kebe B.I."/>
            <person name="Melnick R.L."/>
            <person name="Guiltinan M.J."/>
            <person name="Tyler B.M."/>
            <person name="Meinhardt L.W."/>
            <person name="Bailey B.A."/>
        </authorList>
    </citation>
    <scope>NUCLEOTIDE SEQUENCE [LARGE SCALE GENOMIC DNA]</scope>
    <source>
        <strain evidence="3">sbr112.9</strain>
    </source>
</reference>
<accession>A0A2P4XE87</accession>
<evidence type="ECO:0000256" key="1">
    <source>
        <dbReference type="SAM" id="MobiDB-lite"/>
    </source>
</evidence>
<dbReference type="EMBL" id="NCKW01011279">
    <property type="protein sequence ID" value="POM63859.1"/>
    <property type="molecule type" value="Genomic_DNA"/>
</dbReference>
<gene>
    <name evidence="2" type="ORF">PHPALM_20688</name>
</gene>
<dbReference type="OrthoDB" id="129353at2759"/>
<dbReference type="InterPro" id="IPR036420">
    <property type="entry name" value="BRCT_dom_sf"/>
</dbReference>
<proteinExistence type="predicted"/>
<sequence>MTITMSPTKPHAEDEPVIEPNSPSRNVDKNSDNPLASKHISGSDSQTKAIRSLEFSFAIPESEEGEPHFSASITSDGTPATKRIEAFSKDDRPSPFEASISPHSIRPVHTFFNPTSPNANKNANPSAITTSRTLFKYKFEFCLTGFVKTGEENLKELIEGHGGKIPERYQDVLYKNNSKAVVIATPVSWRKRKFMQALSILTGSKIALKLGICSRYMAITYLHEAASLAENLFSIPLER</sequence>
<dbReference type="AlphaFoldDB" id="A0A2P4XE87"/>
<name>A0A2P4XE87_9STRA</name>
<organism evidence="2 3">
    <name type="scientific">Phytophthora palmivora</name>
    <dbReference type="NCBI Taxonomy" id="4796"/>
    <lineage>
        <taxon>Eukaryota</taxon>
        <taxon>Sar</taxon>
        <taxon>Stramenopiles</taxon>
        <taxon>Oomycota</taxon>
        <taxon>Peronosporomycetes</taxon>
        <taxon>Peronosporales</taxon>
        <taxon>Peronosporaceae</taxon>
        <taxon>Phytophthora</taxon>
    </lineage>
</organism>
<keyword evidence="3" id="KW-1185">Reference proteome</keyword>
<feature type="region of interest" description="Disordered" evidence="1">
    <location>
        <begin position="1"/>
        <end position="47"/>
    </location>
</feature>
<evidence type="ECO:0000313" key="3">
    <source>
        <dbReference type="Proteomes" id="UP000237271"/>
    </source>
</evidence>
<dbReference type="Gene3D" id="3.40.50.10190">
    <property type="entry name" value="BRCT domain"/>
    <property type="match status" value="1"/>
</dbReference>
<dbReference type="SUPFAM" id="SSF52113">
    <property type="entry name" value="BRCT domain"/>
    <property type="match status" value="1"/>
</dbReference>
<evidence type="ECO:0008006" key="4">
    <source>
        <dbReference type="Google" id="ProtNLM"/>
    </source>
</evidence>
<comment type="caution">
    <text evidence="2">The sequence shown here is derived from an EMBL/GenBank/DDBJ whole genome shotgun (WGS) entry which is preliminary data.</text>
</comment>